<evidence type="ECO:0000313" key="12">
    <source>
        <dbReference type="EMBL" id="CAA0837654.1"/>
    </source>
</evidence>
<gene>
    <name evidence="12" type="ORF">SHERM_04480</name>
</gene>
<evidence type="ECO:0000256" key="9">
    <source>
        <dbReference type="ARBA" id="ARBA00023765"/>
    </source>
</evidence>
<feature type="non-terminal residue" evidence="12">
    <location>
        <position position="379"/>
    </location>
</feature>
<evidence type="ECO:0000256" key="8">
    <source>
        <dbReference type="ARBA" id="ARBA00023228"/>
    </source>
</evidence>
<dbReference type="Gene3D" id="3.20.20.80">
    <property type="entry name" value="Glycosidases"/>
    <property type="match status" value="1"/>
</dbReference>
<protein>
    <submittedName>
        <fullName evidence="12">Heparanase-like protein 3</fullName>
    </submittedName>
</protein>
<evidence type="ECO:0000256" key="7">
    <source>
        <dbReference type="ARBA" id="ARBA00023180"/>
    </source>
</evidence>
<dbReference type="FunFam" id="3.20.20.80:FF:000023">
    <property type="entry name" value="heparanase-like protein 3"/>
    <property type="match status" value="1"/>
</dbReference>
<name>A0A9N7NRK5_STRHE</name>
<dbReference type="InterPro" id="IPR017853">
    <property type="entry name" value="GH"/>
</dbReference>
<feature type="chain" id="PRO_5040226004" evidence="11">
    <location>
        <begin position="25"/>
        <end position="379"/>
    </location>
</feature>
<evidence type="ECO:0000313" key="13">
    <source>
        <dbReference type="Proteomes" id="UP001153555"/>
    </source>
</evidence>
<dbReference type="Pfam" id="PF03662">
    <property type="entry name" value="Glyco_hydro_79n"/>
    <property type="match status" value="1"/>
</dbReference>
<evidence type="ECO:0000256" key="2">
    <source>
        <dbReference type="ARBA" id="ARBA00009800"/>
    </source>
</evidence>
<evidence type="ECO:0000256" key="5">
    <source>
        <dbReference type="ARBA" id="ARBA00022801"/>
    </source>
</evidence>
<dbReference type="PANTHER" id="PTHR14363:SF17">
    <property type="entry name" value="HEPARANASE-LIKE PROTEIN 3"/>
    <property type="match status" value="1"/>
</dbReference>
<dbReference type="InterPro" id="IPR005199">
    <property type="entry name" value="Glyco_hydro_79"/>
</dbReference>
<dbReference type="EMBL" id="CACSLK010030241">
    <property type="protein sequence ID" value="CAA0837654.1"/>
    <property type="molecule type" value="Genomic_DNA"/>
</dbReference>
<keyword evidence="3" id="KW-0964">Secreted</keyword>
<keyword evidence="6" id="KW-0472">Membrane</keyword>
<comment type="function">
    <text evidence="10">Endoglycosidase which is a cell surface and extracellular matrix-degrading enzyme. Cleaves heparan sulfate proteoglycans (HSPGs) into heparan sulfate side chains and core proteoglycans.</text>
</comment>
<dbReference type="PANTHER" id="PTHR14363">
    <property type="entry name" value="HEPARANASE-RELATED"/>
    <property type="match status" value="1"/>
</dbReference>
<dbReference type="GO" id="GO:0005576">
    <property type="term" value="C:extracellular region"/>
    <property type="evidence" value="ECO:0007669"/>
    <property type="project" value="UniProtKB-SubCell"/>
</dbReference>
<keyword evidence="7" id="KW-0325">Glycoprotein</keyword>
<dbReference type="AlphaFoldDB" id="A0A9N7NRK5"/>
<evidence type="ECO:0000256" key="10">
    <source>
        <dbReference type="ARBA" id="ARBA00055929"/>
    </source>
</evidence>
<dbReference type="GO" id="GO:0009505">
    <property type="term" value="C:plant-type cell wall"/>
    <property type="evidence" value="ECO:0007669"/>
    <property type="project" value="TreeGrafter"/>
</dbReference>
<evidence type="ECO:0000256" key="11">
    <source>
        <dbReference type="SAM" id="SignalP"/>
    </source>
</evidence>
<evidence type="ECO:0000256" key="4">
    <source>
        <dbReference type="ARBA" id="ARBA00022729"/>
    </source>
</evidence>
<dbReference type="GO" id="GO:0005765">
    <property type="term" value="C:lysosomal membrane"/>
    <property type="evidence" value="ECO:0007669"/>
    <property type="project" value="UniProtKB-SubCell"/>
</dbReference>
<dbReference type="Proteomes" id="UP001153555">
    <property type="component" value="Unassembled WGS sequence"/>
</dbReference>
<dbReference type="GO" id="GO:0004566">
    <property type="term" value="F:beta-glucuronidase activity"/>
    <property type="evidence" value="ECO:0007669"/>
    <property type="project" value="TreeGrafter"/>
</dbReference>
<organism evidence="12 13">
    <name type="scientific">Striga hermonthica</name>
    <name type="common">Purple witchweed</name>
    <name type="synonym">Buchnera hermonthica</name>
    <dbReference type="NCBI Taxonomy" id="68872"/>
    <lineage>
        <taxon>Eukaryota</taxon>
        <taxon>Viridiplantae</taxon>
        <taxon>Streptophyta</taxon>
        <taxon>Embryophyta</taxon>
        <taxon>Tracheophyta</taxon>
        <taxon>Spermatophyta</taxon>
        <taxon>Magnoliopsida</taxon>
        <taxon>eudicotyledons</taxon>
        <taxon>Gunneridae</taxon>
        <taxon>Pentapetalae</taxon>
        <taxon>asterids</taxon>
        <taxon>lamiids</taxon>
        <taxon>Lamiales</taxon>
        <taxon>Orobanchaceae</taxon>
        <taxon>Buchnereae</taxon>
        <taxon>Striga</taxon>
    </lineage>
</organism>
<keyword evidence="8" id="KW-0458">Lysosome</keyword>
<comment type="similarity">
    <text evidence="2">Belongs to the glycosyl hydrolase 79 family.</text>
</comment>
<evidence type="ECO:0000256" key="1">
    <source>
        <dbReference type="ARBA" id="ARBA00004613"/>
    </source>
</evidence>
<comment type="subcellular location">
    <subcellularLocation>
        <location evidence="9">Lysosome membrane</location>
        <topology evidence="9">Peripheral membrane protein</topology>
    </subcellularLocation>
    <subcellularLocation>
        <location evidence="1">Secreted</location>
    </subcellularLocation>
</comment>
<keyword evidence="13" id="KW-1185">Reference proteome</keyword>
<dbReference type="SUPFAM" id="SSF51445">
    <property type="entry name" value="(Trans)glycosidases"/>
    <property type="match status" value="1"/>
</dbReference>
<dbReference type="OrthoDB" id="726732at2759"/>
<reference evidence="12" key="1">
    <citation type="submission" date="2019-12" db="EMBL/GenBank/DDBJ databases">
        <authorList>
            <person name="Scholes J."/>
        </authorList>
    </citation>
    <scope>NUCLEOTIDE SEQUENCE</scope>
</reference>
<comment type="caution">
    <text evidence="12">The sequence shown here is derived from an EMBL/GenBank/DDBJ whole genome shotgun (WGS) entry which is preliminary data.</text>
</comment>
<evidence type="ECO:0000256" key="6">
    <source>
        <dbReference type="ARBA" id="ARBA00023136"/>
    </source>
</evidence>
<sequence>MGYYVFSLRLWVYVVCCWFSSTFAEDNVVTIDEASVIASTDEDFICATLDWWPPEKCDYGKCSWGSASLLSVDLKNPIFFNAVKVFSPLKIRLGGTLQDKVFYQTTHNHKNCFPFRKVEGEMFGFTEGCLSLSRWDELNLLFAKSGAVVIFGLNALRGKKINNNVATGLWHYKNAESFIQYTVEKGYNIYGWELGNELCGNHAIGVGIDVVEYAYDTIALHNLIQDLYKNVRMMKPVVIAPGGFFDKDWYTQFIAKTDGSLNVITHHIYNVAGGDNPDILSRILNPSALNDESIVFRELRDAISFSQNPAVASWVGEGGGVWNSGRDKVTNTFVFGFWYLDQLGKASIYGTRTYCRQSLIGGNYGLLNTNTFVPNPDYY</sequence>
<proteinExistence type="inferred from homology"/>
<evidence type="ECO:0000256" key="3">
    <source>
        <dbReference type="ARBA" id="ARBA00022525"/>
    </source>
</evidence>
<keyword evidence="4 11" id="KW-0732">Signal</keyword>
<feature type="signal peptide" evidence="11">
    <location>
        <begin position="1"/>
        <end position="24"/>
    </location>
</feature>
<accession>A0A9N7NRK5</accession>
<keyword evidence="5" id="KW-0378">Hydrolase</keyword>